<evidence type="ECO:0000256" key="3">
    <source>
        <dbReference type="ARBA" id="ARBA00022989"/>
    </source>
</evidence>
<gene>
    <name evidence="5" type="ORF">BMF94_1430</name>
</gene>
<comment type="subcellular location">
    <subcellularLocation>
        <location evidence="1">Membrane</location>
        <topology evidence="1">Single-pass membrane protein</topology>
    </subcellularLocation>
</comment>
<keyword evidence="3" id="KW-1133">Transmembrane helix</keyword>
<keyword evidence="6" id="KW-1185">Reference proteome</keyword>
<dbReference type="GO" id="GO:0005737">
    <property type="term" value="C:cytoplasm"/>
    <property type="evidence" value="ECO:0007669"/>
    <property type="project" value="TreeGrafter"/>
</dbReference>
<dbReference type="PANTHER" id="PTHR21461">
    <property type="entry name" value="GLYCOSYLTRANSFERASE FAMILY 92 PROTEIN"/>
    <property type="match status" value="1"/>
</dbReference>
<evidence type="ECO:0000313" key="6">
    <source>
        <dbReference type="Proteomes" id="UP000237144"/>
    </source>
</evidence>
<feature type="region of interest" description="Disordered" evidence="4">
    <location>
        <begin position="1"/>
        <end position="27"/>
    </location>
</feature>
<accession>A0A2S5BFI6</accession>
<dbReference type="GO" id="GO:0016020">
    <property type="term" value="C:membrane"/>
    <property type="evidence" value="ECO:0007669"/>
    <property type="project" value="UniProtKB-SubCell"/>
</dbReference>
<evidence type="ECO:0000313" key="5">
    <source>
        <dbReference type="EMBL" id="POY75527.1"/>
    </source>
</evidence>
<dbReference type="Gene3D" id="3.40.50.1110">
    <property type="entry name" value="SGNH hydrolase"/>
    <property type="match status" value="1"/>
</dbReference>
<comment type="caution">
    <text evidence="5">The sequence shown here is derived from an EMBL/GenBank/DDBJ whole genome shotgun (WGS) entry which is preliminary data.</text>
</comment>
<organism evidence="5 6">
    <name type="scientific">Rhodotorula taiwanensis</name>
    <dbReference type="NCBI Taxonomy" id="741276"/>
    <lineage>
        <taxon>Eukaryota</taxon>
        <taxon>Fungi</taxon>
        <taxon>Dikarya</taxon>
        <taxon>Basidiomycota</taxon>
        <taxon>Pucciniomycotina</taxon>
        <taxon>Microbotryomycetes</taxon>
        <taxon>Sporidiobolales</taxon>
        <taxon>Sporidiobolaceae</taxon>
        <taxon>Rhodotorula</taxon>
    </lineage>
</organism>
<dbReference type="GO" id="GO:0016757">
    <property type="term" value="F:glycosyltransferase activity"/>
    <property type="evidence" value="ECO:0007669"/>
    <property type="project" value="TreeGrafter"/>
</dbReference>
<evidence type="ECO:0000256" key="4">
    <source>
        <dbReference type="SAM" id="MobiDB-lite"/>
    </source>
</evidence>
<dbReference type="OrthoDB" id="2526284at2759"/>
<protein>
    <submittedName>
        <fullName evidence="5">Uncharacterized protein</fullName>
    </submittedName>
</protein>
<sequence>MMHRLRDNLFTPRGADPTAASQGRIPLPMYGRLDDSQHRVSEHSRVDLIGHDQPSNSVWRQRLRHVAIVGLSLLLGILLARASNLHGTATHEGDFATETGVWADYGQFGDVRVGTKPLQVLEPCNRTLLLQWARYGSGLGSLVTASMQTILFAKAHNYELLFSREANAYGAFLDSFTPHSPRQCRITDDMYHHGYKVELHGVTSDAWKYAAPAQTPEEVDRLTLTEADIRVVNHWIRNTTFGNMSELDSLPATSGFAPVPGPDTVPALFRHRFLQYSALAAEYFQLNPTVRALRDKYKWDLGLEGTQERPIIGVHFRGGDKIARECRPSAHLSCGNITVHCMAAVEALSTFAPSFPSFALGTAKARLLLMSAEPDAPQLFRGDSICAQHFEVELFSHGGTHKSFDQLDFKAMTPEARIEDTHRFLAGIDILANWVDAAVVSANSNAGRMILARGGPSRVLDEQRIRSVDVPWHPFHMTPYAGLSDVTEPMLGTGLPGRIDVDRDHRDEYRQQRTPQRLLSWWQRTGRRHRQSIQARLSSNGSARARLLRLVGGLAAAVFLLNWVLTPSRPEPNSIRVEGSQAHWIPSSLNDWLGPNKEQGVDDIVTRIEDRLMKAPLPPYRMLVGTMQRNEGKSIVEWLLYHIYLGIDHFIVYDHNSDDDTLERLLPFVELGWVTVVPHNEESRWAQPIAFEHFRDGWKDQTKWLFFFDNDEFISRNVSASASGISDTPDFVNWFDERYSAHGGVAFGRLSFTTNGHYEPPHTGVLEAYTEARAVDRNFRAPKIASQARFMQKGGGDIHKQVYTGGMDLVDPLEQSGDDLLKADGGYPFYLNHYWSKSWEECVSRIKQKAFPGSWREQMGQRFCRFEMPETEEYATVQHFVVHDNDRIASSIWRAVQRFEERYAPLDRNAYSVSLLDSPTSSARRPLSLSGGISAGTTLVVDGDGLMPWNVEAMLSTSDRMYFLPARTLAKRGLAITLPPDLVAASAEIVIRRTYAANPSPTLDPVSPCSIMGHITGQPNRPQLLDLKNSVCRDTVPATAYSLSTTTWPHSRLRKDVLFQRFVKILPSSTSTASRPALPELAGGWRRENWPSQATPPRDDISTRVYTAEKCPHWFDGKYWAACGNSSTFARDGTYRWTATGADSYHGHSLPADEIRSCLQPASPANRKVRILVVGDSVASHTYMALGCLLEQASAASRTQLLSYHHLRFRSFQYEMFDFTSRSAPLTRDDWLKMLTWSTATVPPSAVDVADDDLPDVIMLNVGLWATTWAKAEDYRYGLELAAEHLRSIARQEGRGQVRIIWRETTAVFPQMDSDPLYQVNPRVEVFNDIAADVLLGVPEASRWRDGRVDGIEWLPAYEMTRSRGDAARDNAHMCPSVQGDLAEVAMRAICRNNGVSV</sequence>
<proteinExistence type="predicted"/>
<dbReference type="InterPro" id="IPR036514">
    <property type="entry name" value="SGNH_hydro_sf"/>
</dbReference>
<keyword evidence="3" id="KW-0472">Membrane</keyword>
<dbReference type="Pfam" id="PF13704">
    <property type="entry name" value="Glyco_tranf_2_4"/>
    <property type="match status" value="1"/>
</dbReference>
<reference evidence="5 6" key="1">
    <citation type="journal article" date="2018" name="Front. Microbiol.">
        <title>Prospects for Fungal Bioremediation of Acidic Radioactive Waste Sites: Characterization and Genome Sequence of Rhodotorula taiwanensis MD1149.</title>
        <authorList>
            <person name="Tkavc R."/>
            <person name="Matrosova V.Y."/>
            <person name="Grichenko O.E."/>
            <person name="Gostincar C."/>
            <person name="Volpe R.P."/>
            <person name="Klimenkova P."/>
            <person name="Gaidamakova E.K."/>
            <person name="Zhou C.E."/>
            <person name="Stewart B.J."/>
            <person name="Lyman M.G."/>
            <person name="Malfatti S.A."/>
            <person name="Rubinfeld B."/>
            <person name="Courtot M."/>
            <person name="Singh J."/>
            <person name="Dalgard C.L."/>
            <person name="Hamilton T."/>
            <person name="Frey K.G."/>
            <person name="Gunde-Cimerman N."/>
            <person name="Dugan L."/>
            <person name="Daly M.J."/>
        </authorList>
    </citation>
    <scope>NUCLEOTIDE SEQUENCE [LARGE SCALE GENOMIC DNA]</scope>
    <source>
        <strain evidence="5 6">MD1149</strain>
    </source>
</reference>
<keyword evidence="2" id="KW-0812">Transmembrane</keyword>
<dbReference type="Proteomes" id="UP000237144">
    <property type="component" value="Unassembled WGS sequence"/>
</dbReference>
<dbReference type="STRING" id="741276.A0A2S5BFI6"/>
<dbReference type="EMBL" id="PJQD01000014">
    <property type="protein sequence ID" value="POY75527.1"/>
    <property type="molecule type" value="Genomic_DNA"/>
</dbReference>
<name>A0A2S5BFI6_9BASI</name>
<evidence type="ECO:0000256" key="2">
    <source>
        <dbReference type="ARBA" id="ARBA00022692"/>
    </source>
</evidence>
<dbReference type="PANTHER" id="PTHR21461:SF69">
    <property type="entry name" value="GLYCOSYLTRANSFERASE FAMILY 92 PROTEIN"/>
    <property type="match status" value="1"/>
</dbReference>
<evidence type="ECO:0000256" key="1">
    <source>
        <dbReference type="ARBA" id="ARBA00004167"/>
    </source>
</evidence>